<dbReference type="EMBL" id="QROE01000001">
    <property type="protein sequence ID" value="RHK98198.1"/>
    <property type="molecule type" value="Genomic_DNA"/>
</dbReference>
<dbReference type="EMBL" id="QRHZ01000001">
    <property type="protein sequence ID" value="RHG19957.1"/>
    <property type="molecule type" value="Genomic_DNA"/>
</dbReference>
<name>A0A415HVG7_9FIRM</name>
<accession>A0A415HVG7</accession>
<proteinExistence type="predicted"/>
<evidence type="ECO:0000313" key="4">
    <source>
        <dbReference type="Proteomes" id="UP000284267"/>
    </source>
</evidence>
<reference evidence="3 4" key="1">
    <citation type="submission" date="2018-08" db="EMBL/GenBank/DDBJ databases">
        <title>A genome reference for cultivated species of the human gut microbiota.</title>
        <authorList>
            <person name="Zou Y."/>
            <person name="Xue W."/>
            <person name="Luo G."/>
        </authorList>
    </citation>
    <scope>NUCLEOTIDE SEQUENCE [LARGE SCALE GENOMIC DNA]</scope>
    <source>
        <strain evidence="2 4">AF39-4</strain>
        <strain evidence="1 3">AM22-9LB</strain>
    </source>
</reference>
<dbReference type="RefSeq" id="WP_118197279.1">
    <property type="nucleotide sequence ID" value="NZ_CABJDZ010000001.1"/>
</dbReference>
<evidence type="ECO:0000313" key="3">
    <source>
        <dbReference type="Proteomes" id="UP000284220"/>
    </source>
</evidence>
<dbReference type="Proteomes" id="UP000284220">
    <property type="component" value="Unassembled WGS sequence"/>
</dbReference>
<gene>
    <name evidence="2" type="ORF">DW040_02520</name>
    <name evidence="1" type="ORF">DW272_01770</name>
</gene>
<evidence type="ECO:0000313" key="2">
    <source>
        <dbReference type="EMBL" id="RHK98198.1"/>
    </source>
</evidence>
<evidence type="ECO:0000313" key="1">
    <source>
        <dbReference type="EMBL" id="RHG19957.1"/>
    </source>
</evidence>
<sequence length="82" mass="9254">MTANTAKRHNTYKAPYHNLTNPTLLSREELHRTFGGMIYSSDFDTEFSGKPDSESKYAARIMSSWRFDMQCGANIANNLGGM</sequence>
<protein>
    <submittedName>
        <fullName evidence="2">Uncharacterized protein</fullName>
    </submittedName>
</protein>
<dbReference type="Proteomes" id="UP000284267">
    <property type="component" value="Unassembled WGS sequence"/>
</dbReference>
<organism evidence="2 4">
    <name type="scientific">Blautia obeum</name>
    <dbReference type="NCBI Taxonomy" id="40520"/>
    <lineage>
        <taxon>Bacteria</taxon>
        <taxon>Bacillati</taxon>
        <taxon>Bacillota</taxon>
        <taxon>Clostridia</taxon>
        <taxon>Lachnospirales</taxon>
        <taxon>Lachnospiraceae</taxon>
        <taxon>Blautia</taxon>
    </lineage>
</organism>
<dbReference type="AlphaFoldDB" id="A0A415HVG7"/>
<comment type="caution">
    <text evidence="2">The sequence shown here is derived from an EMBL/GenBank/DDBJ whole genome shotgun (WGS) entry which is preliminary data.</text>
</comment>